<dbReference type="Proteomes" id="UP001157003">
    <property type="component" value="Segment"/>
</dbReference>
<organism evidence="1 2">
    <name type="scientific">Nitrososphaeria virus YSH_174770</name>
    <dbReference type="NCBI Taxonomy" id="3071322"/>
    <lineage>
        <taxon>Viruses</taxon>
        <taxon>Duplodnaviria</taxon>
        <taxon>Heunggongvirae</taxon>
        <taxon>Uroviricota</taxon>
        <taxon>Caudoviricetes</taxon>
        <taxon>Juravirales</taxon>
        <taxon>Yangangviridae</taxon>
        <taxon>Senitvirus</taxon>
        <taxon>Senitvirus yangshanense</taxon>
    </lineage>
</organism>
<dbReference type="EMBL" id="ON649700">
    <property type="protein sequence ID" value="UVF62379.1"/>
    <property type="molecule type" value="Genomic_DNA"/>
</dbReference>
<name>A0A976YF56_9CAUD</name>
<keyword evidence="2" id="KW-1185">Reference proteome</keyword>
<proteinExistence type="predicted"/>
<evidence type="ECO:0000313" key="2">
    <source>
        <dbReference type="Proteomes" id="UP001157003"/>
    </source>
</evidence>
<sequence>MMDDFYTITKKCWEQYEKNKDKEPEDIDIDAEIELQRERDYERIQRSIETDPSC</sequence>
<reference evidence="1 2" key="1">
    <citation type="submission" date="2022-05" db="EMBL/GenBank/DDBJ databases">
        <title>Diverse viruses of marine archaea discovered using metagenomics.</title>
        <authorList>
            <person name="Zhou Y."/>
        </authorList>
    </citation>
    <scope>NUCLEOTIDE SEQUENCE [LARGE SCALE GENOMIC DNA]</scope>
    <source>
        <strain evidence="1">YSH_174770</strain>
    </source>
</reference>
<accession>A0A976YF56</accession>
<evidence type="ECO:0000313" key="1">
    <source>
        <dbReference type="EMBL" id="UVF62379.1"/>
    </source>
</evidence>
<protein>
    <submittedName>
        <fullName evidence="1">Uncharacterized protein</fullName>
    </submittedName>
</protein>